<sequence>MRRIERGRPVRRRQTYLRTCETISSYIPPSATISPPPYDKVSSHPCEPSNIPSSLSSSGGSAPQIYPSPPHSLPTYSPPPFPRPPTDHHAPIYSPTRPSQHTHTHTPTPSAQLGYVSGSGRGGPRRMTSRRSFLFGSD</sequence>
<dbReference type="EMBL" id="ML987190">
    <property type="protein sequence ID" value="KAF2254960.1"/>
    <property type="molecule type" value="Genomic_DNA"/>
</dbReference>
<feature type="compositionally biased region" description="Pro residues" evidence="1">
    <location>
        <begin position="66"/>
        <end position="84"/>
    </location>
</feature>
<gene>
    <name evidence="2" type="ORF">BU26DRAFT_148478</name>
</gene>
<feature type="compositionally biased region" description="Low complexity" evidence="1">
    <location>
        <begin position="94"/>
        <end position="110"/>
    </location>
</feature>
<dbReference type="GeneID" id="54573264"/>
<dbReference type="Proteomes" id="UP000800094">
    <property type="component" value="Unassembled WGS sequence"/>
</dbReference>
<protein>
    <submittedName>
        <fullName evidence="2">Uncharacterized protein</fullName>
    </submittedName>
</protein>
<evidence type="ECO:0000313" key="3">
    <source>
        <dbReference type="Proteomes" id="UP000800094"/>
    </source>
</evidence>
<organism evidence="2 3">
    <name type="scientific">Trematosphaeria pertusa</name>
    <dbReference type="NCBI Taxonomy" id="390896"/>
    <lineage>
        <taxon>Eukaryota</taxon>
        <taxon>Fungi</taxon>
        <taxon>Dikarya</taxon>
        <taxon>Ascomycota</taxon>
        <taxon>Pezizomycotina</taxon>
        <taxon>Dothideomycetes</taxon>
        <taxon>Pleosporomycetidae</taxon>
        <taxon>Pleosporales</taxon>
        <taxon>Massarineae</taxon>
        <taxon>Trematosphaeriaceae</taxon>
        <taxon>Trematosphaeria</taxon>
    </lineage>
</organism>
<dbReference type="AlphaFoldDB" id="A0A6A6IZB8"/>
<feature type="compositionally biased region" description="Polar residues" evidence="1">
    <location>
        <begin position="21"/>
        <end position="33"/>
    </location>
</feature>
<proteinExistence type="predicted"/>
<evidence type="ECO:0000256" key="1">
    <source>
        <dbReference type="SAM" id="MobiDB-lite"/>
    </source>
</evidence>
<evidence type="ECO:0000313" key="2">
    <source>
        <dbReference type="EMBL" id="KAF2254960.1"/>
    </source>
</evidence>
<reference evidence="2" key="1">
    <citation type="journal article" date="2020" name="Stud. Mycol.">
        <title>101 Dothideomycetes genomes: a test case for predicting lifestyles and emergence of pathogens.</title>
        <authorList>
            <person name="Haridas S."/>
            <person name="Albert R."/>
            <person name="Binder M."/>
            <person name="Bloem J."/>
            <person name="Labutti K."/>
            <person name="Salamov A."/>
            <person name="Andreopoulos B."/>
            <person name="Baker S."/>
            <person name="Barry K."/>
            <person name="Bills G."/>
            <person name="Bluhm B."/>
            <person name="Cannon C."/>
            <person name="Castanera R."/>
            <person name="Culley D."/>
            <person name="Daum C."/>
            <person name="Ezra D."/>
            <person name="Gonzalez J."/>
            <person name="Henrissat B."/>
            <person name="Kuo A."/>
            <person name="Liang C."/>
            <person name="Lipzen A."/>
            <person name="Lutzoni F."/>
            <person name="Magnuson J."/>
            <person name="Mondo S."/>
            <person name="Nolan M."/>
            <person name="Ohm R."/>
            <person name="Pangilinan J."/>
            <person name="Park H.-J."/>
            <person name="Ramirez L."/>
            <person name="Alfaro M."/>
            <person name="Sun H."/>
            <person name="Tritt A."/>
            <person name="Yoshinaga Y."/>
            <person name="Zwiers L.-H."/>
            <person name="Turgeon B."/>
            <person name="Goodwin S."/>
            <person name="Spatafora J."/>
            <person name="Crous P."/>
            <person name="Grigoriev I."/>
        </authorList>
    </citation>
    <scope>NUCLEOTIDE SEQUENCE</scope>
    <source>
        <strain evidence="2">CBS 122368</strain>
    </source>
</reference>
<name>A0A6A6IZB8_9PLEO</name>
<feature type="region of interest" description="Disordered" evidence="1">
    <location>
        <begin position="21"/>
        <end position="138"/>
    </location>
</feature>
<accession>A0A6A6IZB8</accession>
<keyword evidence="3" id="KW-1185">Reference proteome</keyword>
<dbReference type="RefSeq" id="XP_033689964.1">
    <property type="nucleotide sequence ID" value="XM_033819934.1"/>
</dbReference>